<keyword evidence="3" id="KW-1185">Reference proteome</keyword>
<accession>A0A8K0WUK6</accession>
<proteinExistence type="predicted"/>
<protein>
    <submittedName>
        <fullName evidence="2">Uncharacterized protein</fullName>
    </submittedName>
</protein>
<evidence type="ECO:0000256" key="1">
    <source>
        <dbReference type="SAM" id="MobiDB-lite"/>
    </source>
</evidence>
<evidence type="ECO:0000313" key="3">
    <source>
        <dbReference type="Proteomes" id="UP000813444"/>
    </source>
</evidence>
<dbReference type="AlphaFoldDB" id="A0A8K0WUK6"/>
<dbReference type="Proteomes" id="UP000813444">
    <property type="component" value="Unassembled WGS sequence"/>
</dbReference>
<reference evidence="2" key="1">
    <citation type="journal article" date="2021" name="Nat. Commun.">
        <title>Genetic determinants of endophytism in the Arabidopsis root mycobiome.</title>
        <authorList>
            <person name="Mesny F."/>
            <person name="Miyauchi S."/>
            <person name="Thiergart T."/>
            <person name="Pickel B."/>
            <person name="Atanasova L."/>
            <person name="Karlsson M."/>
            <person name="Huettel B."/>
            <person name="Barry K.W."/>
            <person name="Haridas S."/>
            <person name="Chen C."/>
            <person name="Bauer D."/>
            <person name="Andreopoulos W."/>
            <person name="Pangilinan J."/>
            <person name="LaButti K."/>
            <person name="Riley R."/>
            <person name="Lipzen A."/>
            <person name="Clum A."/>
            <person name="Drula E."/>
            <person name="Henrissat B."/>
            <person name="Kohler A."/>
            <person name="Grigoriev I.V."/>
            <person name="Martin F.M."/>
            <person name="Hacquard S."/>
        </authorList>
    </citation>
    <scope>NUCLEOTIDE SEQUENCE</scope>
    <source>
        <strain evidence="2">MPI-CAGE-CH-0235</strain>
    </source>
</reference>
<evidence type="ECO:0000313" key="2">
    <source>
        <dbReference type="EMBL" id="KAH7325755.1"/>
    </source>
</evidence>
<name>A0A8K0WUK6_9HYPO</name>
<gene>
    <name evidence="2" type="ORF">B0I35DRAFT_421123</name>
</gene>
<dbReference type="EMBL" id="JAGPNK010000002">
    <property type="protein sequence ID" value="KAH7325755.1"/>
    <property type="molecule type" value="Genomic_DNA"/>
</dbReference>
<organism evidence="2 3">
    <name type="scientific">Stachybotrys elegans</name>
    <dbReference type="NCBI Taxonomy" id="80388"/>
    <lineage>
        <taxon>Eukaryota</taxon>
        <taxon>Fungi</taxon>
        <taxon>Dikarya</taxon>
        <taxon>Ascomycota</taxon>
        <taxon>Pezizomycotina</taxon>
        <taxon>Sordariomycetes</taxon>
        <taxon>Hypocreomycetidae</taxon>
        <taxon>Hypocreales</taxon>
        <taxon>Stachybotryaceae</taxon>
        <taxon>Stachybotrys</taxon>
    </lineage>
</organism>
<feature type="compositionally biased region" description="Basic and acidic residues" evidence="1">
    <location>
        <begin position="141"/>
        <end position="175"/>
    </location>
</feature>
<sequence>MTGRCHEPLRDTMRYAVGLFRSVRPSLMRGCPAISPSQPQYGTLITTTYISKSSIHASYSPASTLMHSSFHHLYNPPSSPPSLSSVSSPQSFSQHISKTKIYKQYANASRPQDINTMSDQKTTTIEPVVLRKPQPAPFAPKADEAQHEDQPQEATEAKDELKDEPAGDKTSKDTKLPTVEDVIDEEDHAKKNDK</sequence>
<comment type="caution">
    <text evidence="2">The sequence shown here is derived from an EMBL/GenBank/DDBJ whole genome shotgun (WGS) entry which is preliminary data.</text>
</comment>
<feature type="region of interest" description="Disordered" evidence="1">
    <location>
        <begin position="124"/>
        <end position="194"/>
    </location>
</feature>